<keyword evidence="4" id="KW-0808">Transferase</keyword>
<keyword evidence="2" id="KW-0812">Transmembrane</keyword>
<evidence type="ECO:0000313" key="5">
    <source>
        <dbReference type="Proteomes" id="UP000292209"/>
    </source>
</evidence>
<dbReference type="GO" id="GO:0016740">
    <property type="term" value="F:transferase activity"/>
    <property type="evidence" value="ECO:0007669"/>
    <property type="project" value="UniProtKB-KW"/>
</dbReference>
<dbReference type="InterPro" id="IPR001173">
    <property type="entry name" value="Glyco_trans_2-like"/>
</dbReference>
<feature type="transmembrane region" description="Helical" evidence="2">
    <location>
        <begin position="308"/>
        <end position="326"/>
    </location>
</feature>
<organism evidence="4 5">
    <name type="scientific">Cecembia calidifontis</name>
    <dbReference type="NCBI Taxonomy" id="1187080"/>
    <lineage>
        <taxon>Bacteria</taxon>
        <taxon>Pseudomonadati</taxon>
        <taxon>Bacteroidota</taxon>
        <taxon>Cytophagia</taxon>
        <taxon>Cytophagales</taxon>
        <taxon>Cyclobacteriaceae</taxon>
        <taxon>Cecembia</taxon>
    </lineage>
</organism>
<keyword evidence="5" id="KW-1185">Reference proteome</keyword>
<dbReference type="AlphaFoldDB" id="A0A4Q7PF07"/>
<accession>A0A4Q7PF07</accession>
<feature type="transmembrane region" description="Helical" evidence="2">
    <location>
        <begin position="281"/>
        <end position="302"/>
    </location>
</feature>
<dbReference type="PANTHER" id="PTHR43630">
    <property type="entry name" value="POLY-BETA-1,6-N-ACETYL-D-GLUCOSAMINE SYNTHASE"/>
    <property type="match status" value="1"/>
</dbReference>
<dbReference type="PANTHER" id="PTHR43630:SF2">
    <property type="entry name" value="GLYCOSYLTRANSFERASE"/>
    <property type="match status" value="1"/>
</dbReference>
<dbReference type="Pfam" id="PF00535">
    <property type="entry name" value="Glycos_transf_2"/>
    <property type="match status" value="1"/>
</dbReference>
<gene>
    <name evidence="4" type="ORF">BC751_4049</name>
</gene>
<evidence type="ECO:0000259" key="3">
    <source>
        <dbReference type="Pfam" id="PF00535"/>
    </source>
</evidence>
<dbReference type="EMBL" id="SGXG01000001">
    <property type="protein sequence ID" value="RZS98398.1"/>
    <property type="molecule type" value="Genomic_DNA"/>
</dbReference>
<evidence type="ECO:0000256" key="2">
    <source>
        <dbReference type="SAM" id="Phobius"/>
    </source>
</evidence>
<comment type="caution">
    <text evidence="4">The sequence shown here is derived from an EMBL/GenBank/DDBJ whole genome shotgun (WGS) entry which is preliminary data.</text>
</comment>
<evidence type="ECO:0000313" key="4">
    <source>
        <dbReference type="EMBL" id="RZS98398.1"/>
    </source>
</evidence>
<evidence type="ECO:0000256" key="1">
    <source>
        <dbReference type="ARBA" id="ARBA00038494"/>
    </source>
</evidence>
<feature type="transmembrane region" description="Helical" evidence="2">
    <location>
        <begin position="338"/>
        <end position="358"/>
    </location>
</feature>
<comment type="similarity">
    <text evidence="1">Belongs to the glycosyltransferase 2 family. WaaE/KdtX subfamily.</text>
</comment>
<keyword evidence="2" id="KW-0472">Membrane</keyword>
<dbReference type="Gene3D" id="3.90.550.10">
    <property type="entry name" value="Spore Coat Polysaccharide Biosynthesis Protein SpsA, Chain A"/>
    <property type="match status" value="1"/>
</dbReference>
<dbReference type="RefSeq" id="WP_130277104.1">
    <property type="nucleotide sequence ID" value="NZ_SGXG01000001.1"/>
</dbReference>
<keyword evidence="2" id="KW-1133">Transmembrane helix</keyword>
<dbReference type="SUPFAM" id="SSF53448">
    <property type="entry name" value="Nucleotide-diphospho-sugar transferases"/>
    <property type="match status" value="1"/>
</dbReference>
<dbReference type="InterPro" id="IPR029044">
    <property type="entry name" value="Nucleotide-diphossugar_trans"/>
</dbReference>
<protein>
    <submittedName>
        <fullName evidence="4">Cellulose synthase/poly-beta-1,6-N-acetylglucosamine synthase-like glycosyltransferase</fullName>
    </submittedName>
</protein>
<feature type="domain" description="Glycosyltransferase 2-like" evidence="3">
    <location>
        <begin position="45"/>
        <end position="189"/>
    </location>
</feature>
<proteinExistence type="inferred from homology"/>
<name>A0A4Q7PF07_9BACT</name>
<dbReference type="OrthoDB" id="9800276at2"/>
<sequence length="369" mass="42229">MILILSILIVVLLLIQDAILLILLNINFKNYGGKKLFGKEWPSVSILIPCRNEEKNLPQALAALEQLIYPKDKIQIILGNDNSCDRTGEILQSWCANKKMAEYVETEEAKNTGMNGKAHALHQMAKLASGKLLLFTDADCQVHPQWAMRMVQAWDRTHAGIITGITTVKGGRIFERMQAMDWWLTLGMVKVVGDLGFSVTSMGNNMLVSKEAYEAVGGFKGIPFSLTEDFELARQVGKKGYKHIHEVAAENLIETKAQVDFRKLLSQRKRWMHGAMALPPFWKLILGIQVLFFPAILSLVILHPFEGTMLWFLKVLIQSFFIYRLASKTEVCLKTFDFLYFEIYYLITAWSTIVYYFWPSKTDWKGRKY</sequence>
<reference evidence="4 5" key="1">
    <citation type="submission" date="2019-02" db="EMBL/GenBank/DDBJ databases">
        <title>Genomic Encyclopedia of Archaeal and Bacterial Type Strains, Phase II (KMG-II): from individual species to whole genera.</title>
        <authorList>
            <person name="Goeker M."/>
        </authorList>
    </citation>
    <scope>NUCLEOTIDE SEQUENCE [LARGE SCALE GENOMIC DNA]</scope>
    <source>
        <strain evidence="4 5">DSM 21411</strain>
    </source>
</reference>
<dbReference type="Proteomes" id="UP000292209">
    <property type="component" value="Unassembled WGS sequence"/>
</dbReference>
<feature type="transmembrane region" description="Helical" evidence="2">
    <location>
        <begin position="6"/>
        <end position="26"/>
    </location>
</feature>